<keyword evidence="8 9" id="KW-1015">Disulfide bond</keyword>
<dbReference type="Pfam" id="PF00051">
    <property type="entry name" value="Kringle"/>
    <property type="match status" value="1"/>
</dbReference>
<dbReference type="InterPro" id="IPR000436">
    <property type="entry name" value="Sushi_SCR_CCP_dom"/>
</dbReference>
<dbReference type="PROSITE" id="PS01180">
    <property type="entry name" value="CUB"/>
    <property type="match status" value="1"/>
</dbReference>
<comment type="caution">
    <text evidence="9">Lacks conserved residue(s) required for the propagation of feature annotation.</text>
</comment>
<evidence type="ECO:0000256" key="10">
    <source>
        <dbReference type="PROSITE-ProRule" id="PRU00302"/>
    </source>
</evidence>
<dbReference type="PROSITE" id="PS00021">
    <property type="entry name" value="KRINGLE_1"/>
    <property type="match status" value="1"/>
</dbReference>
<feature type="binding site" evidence="11">
    <location>
        <position position="274"/>
    </location>
    <ligand>
        <name>Zn(2+)</name>
        <dbReference type="ChEBI" id="CHEBI:29105"/>
        <note>catalytic</note>
    </ligand>
</feature>
<dbReference type="GO" id="GO:0006508">
    <property type="term" value="P:proteolysis"/>
    <property type="evidence" value="ECO:0007669"/>
    <property type="project" value="UniProtKB-KW"/>
</dbReference>
<dbReference type="GO" id="GO:0004222">
    <property type="term" value="F:metalloendopeptidase activity"/>
    <property type="evidence" value="ECO:0007669"/>
    <property type="project" value="UniProtKB-UniRule"/>
</dbReference>
<evidence type="ECO:0000256" key="2">
    <source>
        <dbReference type="ARBA" id="ARBA00022670"/>
    </source>
</evidence>
<dbReference type="Pfam" id="PF00084">
    <property type="entry name" value="Sushi"/>
    <property type="match status" value="1"/>
</dbReference>
<proteinExistence type="predicted"/>
<dbReference type="SMART" id="SM00042">
    <property type="entry name" value="CUB"/>
    <property type="match status" value="1"/>
</dbReference>
<evidence type="ECO:0000256" key="4">
    <source>
        <dbReference type="ARBA" id="ARBA00022729"/>
    </source>
</evidence>
<evidence type="ECO:0000256" key="5">
    <source>
        <dbReference type="ARBA" id="ARBA00022801"/>
    </source>
</evidence>
<dbReference type="InterPro" id="IPR024079">
    <property type="entry name" value="MetalloPept_cat_dom_sf"/>
</dbReference>
<evidence type="ECO:0000256" key="13">
    <source>
        <dbReference type="SAM" id="Coils"/>
    </source>
</evidence>
<evidence type="ECO:0000259" key="17">
    <source>
        <dbReference type="PROSITE" id="PS50923"/>
    </source>
</evidence>
<evidence type="ECO:0000256" key="8">
    <source>
        <dbReference type="ARBA" id="ARBA00023157"/>
    </source>
</evidence>
<feature type="signal peptide" evidence="12">
    <location>
        <begin position="1"/>
        <end position="26"/>
    </location>
</feature>
<keyword evidence="6 11" id="KW-0862">Zinc</keyword>
<dbReference type="InterPro" id="IPR038178">
    <property type="entry name" value="Kringle_sf"/>
</dbReference>
<keyword evidence="5 11" id="KW-0378">Hydrolase</keyword>
<keyword evidence="2 11" id="KW-0645">Protease</keyword>
<feature type="domain" description="Kringle" evidence="16">
    <location>
        <begin position="753"/>
        <end position="827"/>
    </location>
</feature>
<evidence type="ECO:0000256" key="7">
    <source>
        <dbReference type="ARBA" id="ARBA00023049"/>
    </source>
</evidence>
<dbReference type="Gene3D" id="2.60.120.290">
    <property type="entry name" value="Spermadhesin, CUB domain"/>
    <property type="match status" value="1"/>
</dbReference>
<keyword evidence="13" id="KW-0175">Coiled coil</keyword>
<accession>A0AAE0TJM1</accession>
<dbReference type="Gene3D" id="3.40.390.10">
    <property type="entry name" value="Collagenase (Catalytic Domain)"/>
    <property type="match status" value="1"/>
</dbReference>
<evidence type="ECO:0000259" key="14">
    <source>
        <dbReference type="PROSITE" id="PS01180"/>
    </source>
</evidence>
<dbReference type="SUPFAM" id="SSF49854">
    <property type="entry name" value="Spermadhesin, CUB domain"/>
    <property type="match status" value="1"/>
</dbReference>
<evidence type="ECO:0000259" key="16">
    <source>
        <dbReference type="PROSITE" id="PS50070"/>
    </source>
</evidence>
<evidence type="ECO:0000256" key="6">
    <source>
        <dbReference type="ARBA" id="ARBA00022833"/>
    </source>
</evidence>
<dbReference type="SUPFAM" id="SSF56436">
    <property type="entry name" value="C-type lectin-like"/>
    <property type="match status" value="1"/>
</dbReference>
<feature type="domain" description="Sushi" evidence="17">
    <location>
        <begin position="875"/>
        <end position="932"/>
    </location>
</feature>
<dbReference type="SUPFAM" id="SSF57535">
    <property type="entry name" value="Complement control module/SCR domain"/>
    <property type="match status" value="2"/>
</dbReference>
<keyword evidence="1 9" id="KW-0420">Kringle</keyword>
<dbReference type="SMART" id="SM00235">
    <property type="entry name" value="ZnMc"/>
    <property type="match status" value="1"/>
</dbReference>
<dbReference type="InterPro" id="IPR013806">
    <property type="entry name" value="Kringle-like"/>
</dbReference>
<dbReference type="PROSITE" id="PS51864">
    <property type="entry name" value="ASTACIN"/>
    <property type="match status" value="1"/>
</dbReference>
<evidence type="ECO:0000256" key="11">
    <source>
        <dbReference type="PROSITE-ProRule" id="PRU01211"/>
    </source>
</evidence>
<dbReference type="InterPro" id="IPR016187">
    <property type="entry name" value="CTDL_fold"/>
</dbReference>
<gene>
    <name evidence="19" type="ORF">CHS0354_034357</name>
</gene>
<dbReference type="Proteomes" id="UP001195483">
    <property type="component" value="Unassembled WGS sequence"/>
</dbReference>
<dbReference type="Pfam" id="PF16977">
    <property type="entry name" value="ApeC"/>
    <property type="match status" value="1"/>
</dbReference>
<dbReference type="CDD" id="cd00033">
    <property type="entry name" value="CCP"/>
    <property type="match status" value="2"/>
</dbReference>
<dbReference type="InterPro" id="IPR035914">
    <property type="entry name" value="Sperma_CUB_dom_sf"/>
</dbReference>
<dbReference type="PRINTS" id="PR00480">
    <property type="entry name" value="ASTACIN"/>
</dbReference>
<dbReference type="InterPro" id="IPR000001">
    <property type="entry name" value="Kringle"/>
</dbReference>
<organism evidence="19 20">
    <name type="scientific">Potamilus streckersoni</name>
    <dbReference type="NCBI Taxonomy" id="2493646"/>
    <lineage>
        <taxon>Eukaryota</taxon>
        <taxon>Metazoa</taxon>
        <taxon>Spiralia</taxon>
        <taxon>Lophotrochozoa</taxon>
        <taxon>Mollusca</taxon>
        <taxon>Bivalvia</taxon>
        <taxon>Autobranchia</taxon>
        <taxon>Heteroconchia</taxon>
        <taxon>Palaeoheterodonta</taxon>
        <taxon>Unionida</taxon>
        <taxon>Unionoidea</taxon>
        <taxon>Unionidae</taxon>
        <taxon>Ambleminae</taxon>
        <taxon>Lampsilini</taxon>
        <taxon>Potamilus</taxon>
    </lineage>
</organism>
<evidence type="ECO:0000259" key="15">
    <source>
        <dbReference type="PROSITE" id="PS50041"/>
    </source>
</evidence>
<dbReference type="PROSITE" id="PS50041">
    <property type="entry name" value="C_TYPE_LECTIN_2"/>
    <property type="match status" value="1"/>
</dbReference>
<dbReference type="EMBL" id="JAEAOA010002016">
    <property type="protein sequence ID" value="KAK3611692.1"/>
    <property type="molecule type" value="Genomic_DNA"/>
</dbReference>
<feature type="binding site" evidence="11">
    <location>
        <position position="268"/>
    </location>
    <ligand>
        <name>Zn(2+)</name>
        <dbReference type="ChEBI" id="CHEBI:29105"/>
        <note>catalytic</note>
    </ligand>
</feature>
<dbReference type="SUPFAM" id="SSF57440">
    <property type="entry name" value="Kringle-like"/>
    <property type="match status" value="1"/>
</dbReference>
<dbReference type="Pfam" id="PF01400">
    <property type="entry name" value="Astacin"/>
    <property type="match status" value="1"/>
</dbReference>
<dbReference type="InterPro" id="IPR035976">
    <property type="entry name" value="Sushi/SCR/CCP_sf"/>
</dbReference>
<dbReference type="Gene3D" id="2.10.70.10">
    <property type="entry name" value="Complement Module, domain 1"/>
    <property type="match status" value="2"/>
</dbReference>
<keyword evidence="20" id="KW-1185">Reference proteome</keyword>
<dbReference type="InterPro" id="IPR031569">
    <property type="entry name" value="ApeC"/>
</dbReference>
<evidence type="ECO:0000313" key="20">
    <source>
        <dbReference type="Proteomes" id="UP001195483"/>
    </source>
</evidence>
<dbReference type="CDD" id="cd00041">
    <property type="entry name" value="CUB"/>
    <property type="match status" value="1"/>
</dbReference>
<dbReference type="SMART" id="SM00032">
    <property type="entry name" value="CCP"/>
    <property type="match status" value="2"/>
</dbReference>
<keyword evidence="4 12" id="KW-0732">Signal</keyword>
<keyword evidence="7 11" id="KW-0482">Metalloprotease</keyword>
<evidence type="ECO:0000256" key="3">
    <source>
        <dbReference type="ARBA" id="ARBA00022723"/>
    </source>
</evidence>
<comment type="caution">
    <text evidence="19">The sequence shown here is derived from an EMBL/GenBank/DDBJ whole genome shotgun (WGS) entry which is preliminary data.</text>
</comment>
<dbReference type="Pfam" id="PF00059">
    <property type="entry name" value="Lectin_C"/>
    <property type="match status" value="1"/>
</dbReference>
<dbReference type="InterPro" id="IPR001304">
    <property type="entry name" value="C-type_lectin-like"/>
</dbReference>
<evidence type="ECO:0000256" key="12">
    <source>
        <dbReference type="RuleBase" id="RU361183"/>
    </source>
</evidence>
<evidence type="ECO:0000259" key="18">
    <source>
        <dbReference type="PROSITE" id="PS51864"/>
    </source>
</evidence>
<dbReference type="SUPFAM" id="SSF55486">
    <property type="entry name" value="Metalloproteases ('zincins'), catalytic domain"/>
    <property type="match status" value="1"/>
</dbReference>
<feature type="disulfide bond" evidence="9">
    <location>
        <begin position="796"/>
        <end position="819"/>
    </location>
</feature>
<evidence type="ECO:0000256" key="9">
    <source>
        <dbReference type="PROSITE-ProRule" id="PRU00121"/>
    </source>
</evidence>
<keyword evidence="10" id="KW-0768">Sushi</keyword>
<evidence type="ECO:0000313" key="19">
    <source>
        <dbReference type="EMBL" id="KAK3611692.1"/>
    </source>
</evidence>
<protein>
    <recommendedName>
        <fullName evidence="12">Metalloendopeptidase</fullName>
        <ecNumber evidence="12">3.4.24.-</ecNumber>
    </recommendedName>
</protein>
<dbReference type="Gene3D" id="3.10.100.10">
    <property type="entry name" value="Mannose-Binding Protein A, subunit A"/>
    <property type="match status" value="1"/>
</dbReference>
<feature type="coiled-coil region" evidence="13">
    <location>
        <begin position="98"/>
        <end position="125"/>
    </location>
</feature>
<reference evidence="19" key="2">
    <citation type="journal article" date="2021" name="Genome Biol. Evol.">
        <title>Developing a high-quality reference genome for a parasitic bivalve with doubly uniparental inheritance (Bivalvia: Unionida).</title>
        <authorList>
            <person name="Smith C.H."/>
        </authorList>
    </citation>
    <scope>NUCLEOTIDE SEQUENCE</scope>
    <source>
        <strain evidence="19">CHS0354</strain>
        <tissue evidence="19">Mantle</tissue>
    </source>
</reference>
<name>A0AAE0TJM1_9BIVA</name>
<dbReference type="SMART" id="SM00034">
    <property type="entry name" value="CLECT"/>
    <property type="match status" value="1"/>
</dbReference>
<dbReference type="Pfam" id="PF00431">
    <property type="entry name" value="CUB"/>
    <property type="match status" value="1"/>
</dbReference>
<dbReference type="InterPro" id="IPR016186">
    <property type="entry name" value="C-type_lectin-like/link_sf"/>
</dbReference>
<dbReference type="PROSITE" id="PS50070">
    <property type="entry name" value="KRINGLE_2"/>
    <property type="match status" value="1"/>
</dbReference>
<dbReference type="EC" id="3.4.24.-" evidence="12"/>
<feature type="domain" description="Peptidase M12A" evidence="18">
    <location>
        <begin position="167"/>
        <end position="379"/>
    </location>
</feature>
<feature type="chain" id="PRO_5041768448" description="Metalloendopeptidase" evidence="12">
    <location>
        <begin position="27"/>
        <end position="1351"/>
    </location>
</feature>
<dbReference type="PROSITE" id="PS50923">
    <property type="entry name" value="SUSHI"/>
    <property type="match status" value="1"/>
</dbReference>
<reference evidence="19" key="3">
    <citation type="submission" date="2023-05" db="EMBL/GenBank/DDBJ databases">
        <authorList>
            <person name="Smith C.H."/>
        </authorList>
    </citation>
    <scope>NUCLEOTIDE SEQUENCE</scope>
    <source>
        <strain evidence="19">CHS0354</strain>
        <tissue evidence="19">Mantle</tissue>
    </source>
</reference>
<dbReference type="InterPro" id="IPR000859">
    <property type="entry name" value="CUB_dom"/>
</dbReference>
<evidence type="ECO:0000256" key="1">
    <source>
        <dbReference type="ARBA" id="ARBA00022572"/>
    </source>
</evidence>
<dbReference type="Gene3D" id="2.40.20.10">
    <property type="entry name" value="Plasminogen Kringle 4"/>
    <property type="match status" value="1"/>
</dbReference>
<comment type="cofactor">
    <cofactor evidence="11 12">
        <name>Zn(2+)</name>
        <dbReference type="ChEBI" id="CHEBI:29105"/>
    </cofactor>
    <text evidence="11 12">Binds 1 zinc ion per subunit.</text>
</comment>
<dbReference type="GO" id="GO:0008270">
    <property type="term" value="F:zinc ion binding"/>
    <property type="evidence" value="ECO:0007669"/>
    <property type="project" value="UniProtKB-UniRule"/>
</dbReference>
<dbReference type="PANTHER" id="PTHR10127">
    <property type="entry name" value="DISCOIDIN, CUB, EGF, LAMININ , AND ZINC METALLOPROTEASE DOMAIN CONTAINING"/>
    <property type="match status" value="1"/>
</dbReference>
<feature type="active site" evidence="11">
    <location>
        <position position="265"/>
    </location>
</feature>
<keyword evidence="3 11" id="KW-0479">Metal-binding</keyword>
<dbReference type="SMART" id="SM00130">
    <property type="entry name" value="KR"/>
    <property type="match status" value="1"/>
</dbReference>
<feature type="binding site" evidence="11">
    <location>
        <position position="264"/>
    </location>
    <ligand>
        <name>Zn(2+)</name>
        <dbReference type="ChEBI" id="CHEBI:29105"/>
        <note>catalytic</note>
    </ligand>
</feature>
<dbReference type="InterPro" id="IPR018056">
    <property type="entry name" value="Kringle_CS"/>
</dbReference>
<sequence>MTEVTTIVKRLVIITLVNVISPLCGADISRISQKQNEEIQSLLKPPREVKLEEDDILPVDEGDLGVVMNKGMPIPTNKERIDKVEHRLETLYGKVGQLSNIEADIMEIGKEYNELETAVKEQNGKVKGEKFHVSKKLRKFMIESGSPLVNFTDDAERIKNKENKKKRTVYIHKDHVWTKGIIPYVFEKGFPDSWRAATIRYMKEWEEVTAYRFVPYTPTVHADYGLGHNTILTYVHGDGCWSFLGRLNANIQQLSPCGGGAAAHELGHMLGLDHEQNNMDRDSYIRVNWNNIKPGYSSMYVKSSGVDMYSFAYDLNSFMHYGLKGYTSNGHPVMTVLDNRLEYLVNENYRTDYFYQAYEVQVPLKLNETICKNFTLKCHNGGYLSYIKGKCQCRCPFALNYEDGCQTLETNSQDLSWPNDSFAFLKPIQGCPKGFKSGSIKRYKDPKSLISTETNRLDAAGEYTNRDFVKEEFCVKDTAFAGSGAKQTQWSLGNYCILRKGGKCPQGFEEGSIQLDDYKVNGNTTIVGDLPDGKFINGTRFEFCCRNDGSPGIPIEFPASEPFTLYIGNGGLCHEVKGMRFYYESYHFYNTFGSTTTSQATSIPYLDQWPSFGIIFFCYYYPVDYGCGGIYNVTSGMPRTIESPRNNNNSRRCTWMFKSPEGTKLRLNFNNLDIKTTPTGSCEDMLEIRHTLPGHRGFKICGNGYRQTIITELNYLFLTLFSSFANPATGFSATVDVVNDKMLNYVNQGLDGTYSGKVYVTRRFDVCIPWVDVIGKCPHHPMQIDDVADNLEENYCRNPGSGIRPWCYTRVDQCLRDYCDVSFLERCIDEWTDCSNRIIRDSAFCSNYSQGDAWKCAKTCGKCETRGPVILASNVTCRPPIKLNDGDHMPQKVSYTVSETVMYKCINGNDEIQITCNSEGNWIPKVSFVCGAQTTGWTRFQGNFYQYFDWTSTFKEAETHCNSLKASVSTAKTKDENDFIGALVAPGKDIWVGLSDAEKEGVWKWIDSTLVTWFNWQPGQPDNWNNEEDHAIMIYKDKKWNDIRETTQYRFVCKRQFDERRVCADQDSNCIKLITKIPDMRSKYPVFAWERCPKTTGLCTDKDTTGQTPCNSSTPSDACAVCLDPGAVANAKKIKGGDTITIGEVFEYICNDGYIPAKGNLIRACLPTATLTGETLTCQDIKLIPTKVNNVSTRKRGNVMSPKTVYTGNNAYHRITKSGEIYAWEFHSRVNGTIALQVWRPTETGFTLVGQNIVDQDQDDTLRHIIIPPGSRIAVKPNDLIGFCYVGLSKGGVTFDDCNEKVEPEGINLFSSSSTFPDASSFSVNQTIQFKSETSCRVFSLNAVVGPKLSK</sequence>
<feature type="domain" description="C-type lectin" evidence="15">
    <location>
        <begin position="940"/>
        <end position="1054"/>
    </location>
</feature>
<dbReference type="InterPro" id="IPR001506">
    <property type="entry name" value="Peptidase_M12A"/>
</dbReference>
<dbReference type="PANTHER" id="PTHR10127:SF780">
    <property type="entry name" value="METALLOENDOPEPTIDASE"/>
    <property type="match status" value="1"/>
</dbReference>
<reference evidence="19" key="1">
    <citation type="journal article" date="2021" name="Genome Biol. Evol.">
        <title>A High-Quality Reference Genome for a Parasitic Bivalve with Doubly Uniparental Inheritance (Bivalvia: Unionida).</title>
        <authorList>
            <person name="Smith C.H."/>
        </authorList>
    </citation>
    <scope>NUCLEOTIDE SEQUENCE</scope>
    <source>
        <strain evidence="19">CHS0354</strain>
    </source>
</reference>
<feature type="domain" description="CUB" evidence="14">
    <location>
        <begin position="627"/>
        <end position="738"/>
    </location>
</feature>
<dbReference type="InterPro" id="IPR006026">
    <property type="entry name" value="Peptidase_Metallo"/>
</dbReference>